<dbReference type="Proteomes" id="UP000239649">
    <property type="component" value="Unassembled WGS sequence"/>
</dbReference>
<feature type="compositionally biased region" description="Polar residues" evidence="1">
    <location>
        <begin position="495"/>
        <end position="512"/>
    </location>
</feature>
<dbReference type="AlphaFoldDB" id="A0A2P6VBB2"/>
<gene>
    <name evidence="3" type="ORF">C2E20_5294</name>
</gene>
<evidence type="ECO:0000259" key="2">
    <source>
        <dbReference type="Pfam" id="PF01656"/>
    </source>
</evidence>
<comment type="caution">
    <text evidence="3">The sequence shown here is derived from an EMBL/GenBank/DDBJ whole genome shotgun (WGS) entry which is preliminary data.</text>
</comment>
<name>A0A2P6VBB2_9CHLO</name>
<dbReference type="CDD" id="cd02042">
    <property type="entry name" value="ParAB_family"/>
    <property type="match status" value="1"/>
</dbReference>
<dbReference type="Pfam" id="PF01656">
    <property type="entry name" value="CbiA"/>
    <property type="match status" value="1"/>
</dbReference>
<keyword evidence="4" id="KW-1185">Reference proteome</keyword>
<feature type="compositionally biased region" description="Low complexity" evidence="1">
    <location>
        <begin position="481"/>
        <end position="494"/>
    </location>
</feature>
<evidence type="ECO:0000313" key="4">
    <source>
        <dbReference type="Proteomes" id="UP000239649"/>
    </source>
</evidence>
<evidence type="ECO:0000256" key="1">
    <source>
        <dbReference type="SAM" id="MobiDB-lite"/>
    </source>
</evidence>
<sequence length="512" mass="55047">MPVEVFGCWTNKGGVGKTTLTFHLSALYAHLNPTKRVIIADMCPQANLSNTVLTRPGRKGSRVVRELSQAAAPLHLPKTVAGYLHTTLVPHSMMGKTIKKSDFLVKIDEHNPRMPENTWLLCGDNRLDEMSQALARAMAAPSGGMPGADNFKLSLMTLRFFFMDLETEWAGEDIVVFIDTNPAFTEYTQLALCTIDRLLIPVNADDFSLQAVDYMIWNLFSEQDEFIQGYMQDSFSVKASQRAADILPKIALIVHNRHSVRRTRLANAVQHLNNQQTLRACTALQGAKQRLTVNPSASPVYVDKGLPNASQFADIFTGTMREMFSAGVASAFTGIPMHRVQRNRTIINNAFDGAVVVNTAAVRNLLKDLVKLLALATDDPRLENVDEERVISLVAGAASLQGVLHQLDLSTVAVAYDRAREAAARGWADHEAEPVLDVDSDATLSDRAVPGGVGDNDSDDGSDDADTGAPGNGGSLGAPGAGASTAGGCAGSSNNIVSLRGKSQSTSSRGRS</sequence>
<dbReference type="InterPro" id="IPR050678">
    <property type="entry name" value="DNA_Partitioning_ATPase"/>
</dbReference>
<proteinExistence type="predicted"/>
<accession>A0A2P6VBB2</accession>
<feature type="compositionally biased region" description="Acidic residues" evidence="1">
    <location>
        <begin position="456"/>
        <end position="466"/>
    </location>
</feature>
<dbReference type="Gene3D" id="3.40.50.300">
    <property type="entry name" value="P-loop containing nucleotide triphosphate hydrolases"/>
    <property type="match status" value="1"/>
</dbReference>
<evidence type="ECO:0000313" key="3">
    <source>
        <dbReference type="EMBL" id="PSC71382.1"/>
    </source>
</evidence>
<feature type="compositionally biased region" description="Gly residues" evidence="1">
    <location>
        <begin position="470"/>
        <end position="480"/>
    </location>
</feature>
<organism evidence="3 4">
    <name type="scientific">Micractinium conductrix</name>
    <dbReference type="NCBI Taxonomy" id="554055"/>
    <lineage>
        <taxon>Eukaryota</taxon>
        <taxon>Viridiplantae</taxon>
        <taxon>Chlorophyta</taxon>
        <taxon>core chlorophytes</taxon>
        <taxon>Trebouxiophyceae</taxon>
        <taxon>Chlorellales</taxon>
        <taxon>Chlorellaceae</taxon>
        <taxon>Chlorella clade</taxon>
        <taxon>Micractinium</taxon>
    </lineage>
</organism>
<protein>
    <submittedName>
        <fullName evidence="3">ATPase</fullName>
    </submittedName>
</protein>
<dbReference type="EMBL" id="LHPF02000015">
    <property type="protein sequence ID" value="PSC71382.1"/>
    <property type="molecule type" value="Genomic_DNA"/>
</dbReference>
<dbReference type="InterPro" id="IPR027417">
    <property type="entry name" value="P-loop_NTPase"/>
</dbReference>
<dbReference type="PANTHER" id="PTHR13696:SF99">
    <property type="entry name" value="COBYRINIC ACID AC-DIAMIDE SYNTHASE"/>
    <property type="match status" value="1"/>
</dbReference>
<dbReference type="InterPro" id="IPR002586">
    <property type="entry name" value="CobQ/CobB/MinD/ParA_Nub-bd_dom"/>
</dbReference>
<dbReference type="OrthoDB" id="1902922at2759"/>
<feature type="region of interest" description="Disordered" evidence="1">
    <location>
        <begin position="437"/>
        <end position="512"/>
    </location>
</feature>
<dbReference type="PANTHER" id="PTHR13696">
    <property type="entry name" value="P-LOOP CONTAINING NUCLEOSIDE TRIPHOSPHATE HYDROLASE"/>
    <property type="match status" value="1"/>
</dbReference>
<feature type="domain" description="CobQ/CobB/MinD/ParA nucleotide binding" evidence="2">
    <location>
        <begin position="11"/>
        <end position="273"/>
    </location>
</feature>
<reference evidence="3 4" key="1">
    <citation type="journal article" date="2018" name="Plant J.">
        <title>Genome sequences of Chlorella sorokiniana UTEX 1602 and Micractinium conductrix SAG 241.80: implications to maltose excretion by a green alga.</title>
        <authorList>
            <person name="Arriola M.B."/>
            <person name="Velmurugan N."/>
            <person name="Zhang Y."/>
            <person name="Plunkett M.H."/>
            <person name="Hondzo H."/>
            <person name="Barney B.M."/>
        </authorList>
    </citation>
    <scope>NUCLEOTIDE SEQUENCE [LARGE SCALE GENOMIC DNA]</scope>
    <source>
        <strain evidence="3 4">SAG 241.80</strain>
    </source>
</reference>
<dbReference type="SUPFAM" id="SSF52540">
    <property type="entry name" value="P-loop containing nucleoside triphosphate hydrolases"/>
    <property type="match status" value="1"/>
</dbReference>